<gene>
    <name evidence="1" type="ORF">MGL_1746</name>
</gene>
<proteinExistence type="predicted"/>
<reference evidence="1 2" key="1">
    <citation type="journal article" date="2007" name="Proc. Natl. Acad. Sci. U.S.A.">
        <title>Dandruff-associated Malassezia genomes reveal convergent and divergent virulence traits shared with plant and human fungal pathogens.</title>
        <authorList>
            <person name="Xu J."/>
            <person name="Saunders C.W."/>
            <person name="Hu P."/>
            <person name="Grant R.A."/>
            <person name="Boekhout T."/>
            <person name="Kuramae E.E."/>
            <person name="Kronstad J.W."/>
            <person name="Deangelis Y.M."/>
            <person name="Reeder N.L."/>
            <person name="Johnstone K.R."/>
            <person name="Leland M."/>
            <person name="Fieno A.M."/>
            <person name="Begley W.M."/>
            <person name="Sun Y."/>
            <person name="Lacey M.P."/>
            <person name="Chaudhary T."/>
            <person name="Keough T."/>
            <person name="Chu L."/>
            <person name="Sears R."/>
            <person name="Yuan B."/>
            <person name="Dawson T.L.Jr."/>
        </authorList>
    </citation>
    <scope>NUCLEOTIDE SEQUENCE [LARGE SCALE GENOMIC DNA]</scope>
    <source>
        <strain evidence="2">ATCC MYA-4612 / CBS 7966</strain>
    </source>
</reference>
<dbReference type="VEuPathDB" id="FungiDB:MGL_1746"/>
<protein>
    <recommendedName>
        <fullName evidence="3">Transport and Golgi organization protein 2</fullName>
    </recommendedName>
</protein>
<dbReference type="GO" id="GO:0005794">
    <property type="term" value="C:Golgi apparatus"/>
    <property type="evidence" value="ECO:0007669"/>
    <property type="project" value="TreeGrafter"/>
</dbReference>
<keyword evidence="2" id="KW-1185">Reference proteome</keyword>
<evidence type="ECO:0000313" key="1">
    <source>
        <dbReference type="EMBL" id="EDP43533.1"/>
    </source>
</evidence>
<evidence type="ECO:0000313" key="2">
    <source>
        <dbReference type="Proteomes" id="UP000008837"/>
    </source>
</evidence>
<organism evidence="1 2">
    <name type="scientific">Malassezia globosa (strain ATCC MYA-4612 / CBS 7966)</name>
    <name type="common">Dandruff-associated fungus</name>
    <dbReference type="NCBI Taxonomy" id="425265"/>
    <lineage>
        <taxon>Eukaryota</taxon>
        <taxon>Fungi</taxon>
        <taxon>Dikarya</taxon>
        <taxon>Basidiomycota</taxon>
        <taxon>Ustilaginomycotina</taxon>
        <taxon>Malasseziomycetes</taxon>
        <taxon>Malasseziales</taxon>
        <taxon>Malasseziaceae</taxon>
        <taxon>Malassezia</taxon>
    </lineage>
</organism>
<dbReference type="OrthoDB" id="191601at2759"/>
<dbReference type="GO" id="GO:0007030">
    <property type="term" value="P:Golgi organization"/>
    <property type="evidence" value="ECO:0007669"/>
    <property type="project" value="TreeGrafter"/>
</dbReference>
<sequence length="320" mass="36389">MCIVFWTVNDPEYSLVLLGNRDEFLLRPASRAAWRSRTREHVLETDLVHGNILCGVDLLAGGTWMGITRSGSFAALTNVYEMPAPQLTQDGRPLRSRGELVMKWLDAQHSEPGLSASAIDEMYLSRGDYGSFNLLVGDLSEEGAHVRYISNRTSDHEYNNAIRSNENQRVCGLSNSPLQKPWPKVELGEKLFQSVLSEERSSQACLIERLFNVLQTSSYTRHVPVPEAMRHTIHVSPMKMPSKADQMHLSSTPNPDTFAWYGTRTSTVILVSRTSPRRATFVERDMYSLRDGTLEPISLNYHDESVRSQHERKYEWELTN</sequence>
<name>A8Q176_MALGO</name>
<evidence type="ECO:0008006" key="3">
    <source>
        <dbReference type="Google" id="ProtNLM"/>
    </source>
</evidence>
<dbReference type="GeneID" id="5855054"/>
<dbReference type="InParanoid" id="A8Q176"/>
<dbReference type="InterPro" id="IPR008551">
    <property type="entry name" value="TANGO2"/>
</dbReference>
<dbReference type="Pfam" id="PF05742">
    <property type="entry name" value="TANGO2"/>
    <property type="match status" value="1"/>
</dbReference>
<dbReference type="Proteomes" id="UP000008837">
    <property type="component" value="Unassembled WGS sequence"/>
</dbReference>
<accession>A8Q176</accession>
<dbReference type="KEGG" id="mgl:MGL_1746"/>
<dbReference type="PANTHER" id="PTHR17985">
    <property type="entry name" value="SER/THR-RICH PROTEIN T10 IN DGCR REGION"/>
    <property type="match status" value="1"/>
</dbReference>
<dbReference type="EMBL" id="AAYY01000006">
    <property type="protein sequence ID" value="EDP43533.1"/>
    <property type="molecule type" value="Genomic_DNA"/>
</dbReference>
<dbReference type="AlphaFoldDB" id="A8Q176"/>
<comment type="caution">
    <text evidence="1">The sequence shown here is derived from an EMBL/GenBank/DDBJ whole genome shotgun (WGS) entry which is preliminary data.</text>
</comment>
<dbReference type="PANTHER" id="PTHR17985:SF8">
    <property type="entry name" value="TRANSPORT AND GOLGI ORGANIZATION PROTEIN 2 HOMOLOG"/>
    <property type="match status" value="1"/>
</dbReference>
<dbReference type="GO" id="GO:0009306">
    <property type="term" value="P:protein secretion"/>
    <property type="evidence" value="ECO:0007669"/>
    <property type="project" value="TreeGrafter"/>
</dbReference>
<dbReference type="OMA" id="QAGGSWF"/>
<dbReference type="RefSeq" id="XP_001730747.1">
    <property type="nucleotide sequence ID" value="XM_001730695.1"/>
</dbReference>